<evidence type="ECO:0000259" key="1">
    <source>
        <dbReference type="PROSITE" id="PS50404"/>
    </source>
</evidence>
<dbReference type="eggNOG" id="COG0695">
    <property type="taxonomic scope" value="Bacteria"/>
</dbReference>
<dbReference type="Proteomes" id="UP000000496">
    <property type="component" value="Chromosome gsn.131"/>
</dbReference>
<dbReference type="InterPro" id="IPR002109">
    <property type="entry name" value="Glutaredoxin"/>
</dbReference>
<dbReference type="PROSITE" id="PS00195">
    <property type="entry name" value="GLUTAREDOXIN_1"/>
    <property type="match status" value="1"/>
</dbReference>
<proteinExistence type="predicted"/>
<dbReference type="KEGG" id="sng:SNE_A09820"/>
<feature type="domain" description="GST N-terminal" evidence="1">
    <location>
        <begin position="7"/>
        <end position="86"/>
    </location>
</feature>
<dbReference type="RefSeq" id="WP_013943326.1">
    <property type="nucleotide sequence ID" value="NC_015713.1"/>
</dbReference>
<dbReference type="Pfam" id="PF00462">
    <property type="entry name" value="Glutaredoxin"/>
    <property type="match status" value="1"/>
</dbReference>
<dbReference type="InterPro" id="IPR036249">
    <property type="entry name" value="Thioredoxin-like_sf"/>
</dbReference>
<dbReference type="HOGENOM" id="CLU_026126_8_1_0"/>
<reference evidence="2 3" key="2">
    <citation type="journal article" date="2011" name="Mol. Biol. Evol.">
        <title>Unity in variety--the pan-genome of the Chlamydiae.</title>
        <authorList>
            <person name="Collingro A."/>
            <person name="Tischler P."/>
            <person name="Weinmaier T."/>
            <person name="Penz T."/>
            <person name="Heinz E."/>
            <person name="Brunham R.C."/>
            <person name="Read T.D."/>
            <person name="Bavoil P.M."/>
            <person name="Sachse K."/>
            <person name="Kahane S."/>
            <person name="Friedman M.G."/>
            <person name="Rattei T."/>
            <person name="Myers G.S."/>
            <person name="Horn M."/>
        </authorList>
    </citation>
    <scope>NUCLEOTIDE SEQUENCE [LARGE SCALE GENOMIC DNA]</scope>
    <source>
        <strain evidence="3">ATCC VR-1471 / Z</strain>
    </source>
</reference>
<dbReference type="PROSITE" id="PS50404">
    <property type="entry name" value="GST_NTER"/>
    <property type="match status" value="1"/>
</dbReference>
<dbReference type="SUPFAM" id="SSF52833">
    <property type="entry name" value="Thioredoxin-like"/>
    <property type="match status" value="1"/>
</dbReference>
<dbReference type="PROSITE" id="PS51354">
    <property type="entry name" value="GLUTAREDOXIN_2"/>
    <property type="match status" value="1"/>
</dbReference>
<dbReference type="InterPro" id="IPR011767">
    <property type="entry name" value="GLR_AS"/>
</dbReference>
<dbReference type="STRING" id="331113.SNE_A09820"/>
<protein>
    <recommendedName>
        <fullName evidence="1">GST N-terminal domain-containing protein</fullName>
    </recommendedName>
</protein>
<sequence>MEEEHQSILVLYHKMSCPFCKKVRDYLKEIKKTIPMKDIDKDPKAKEELLHLGGKSQVPCLFIDGAPLYESDDIIEYLKEKKDILP</sequence>
<organism evidence="2 3">
    <name type="scientific">Simkania negevensis (strain ATCC VR-1471 / DSM 27360 / Z)</name>
    <dbReference type="NCBI Taxonomy" id="331113"/>
    <lineage>
        <taxon>Bacteria</taxon>
        <taxon>Pseudomonadati</taxon>
        <taxon>Chlamydiota</taxon>
        <taxon>Chlamydiia</taxon>
        <taxon>Parachlamydiales</taxon>
        <taxon>Simkaniaceae</taxon>
        <taxon>Simkania</taxon>
    </lineage>
</organism>
<gene>
    <name evidence="2" type="ordered locus">SNE_A09820</name>
</gene>
<dbReference type="AlphaFoldDB" id="F8L7V7"/>
<dbReference type="CDD" id="cd00570">
    <property type="entry name" value="GST_N_family"/>
    <property type="match status" value="1"/>
</dbReference>
<evidence type="ECO:0000313" key="2">
    <source>
        <dbReference type="EMBL" id="CCB88859.1"/>
    </source>
</evidence>
<name>F8L7V7_SIMNZ</name>
<dbReference type="Gene3D" id="3.40.30.10">
    <property type="entry name" value="Glutaredoxin"/>
    <property type="match status" value="1"/>
</dbReference>
<reference key="1">
    <citation type="journal article" date="2011" name="Mol. Biol. Evol.">
        <title>Unity in variety -- the pan-genome of the Chlamydiae.</title>
        <authorList>
            <person name="Collingro A."/>
            <person name="Tischler P."/>
            <person name="Weinmaier T."/>
            <person name="Penz T."/>
            <person name="Heinz E."/>
            <person name="Brunham R.C."/>
            <person name="Read T.D."/>
            <person name="Bavoil P.M."/>
            <person name="Sachse K."/>
            <person name="Kahane S."/>
            <person name="Friedman M.G."/>
            <person name="Rattei T."/>
            <person name="Myers G.S.A."/>
            <person name="Horn M."/>
        </authorList>
    </citation>
    <scope>NUCLEOTIDE SEQUENCE</scope>
    <source>
        <strain>Z</strain>
    </source>
</reference>
<dbReference type="EMBL" id="FR872582">
    <property type="protein sequence ID" value="CCB88859.1"/>
    <property type="molecule type" value="Genomic_DNA"/>
</dbReference>
<accession>F8L7V7</accession>
<dbReference type="InterPro" id="IPR004045">
    <property type="entry name" value="Glutathione_S-Trfase_N"/>
</dbReference>
<keyword evidence="3" id="KW-1185">Reference proteome</keyword>
<dbReference type="OrthoDB" id="9795531at2"/>
<evidence type="ECO:0000313" key="3">
    <source>
        <dbReference type="Proteomes" id="UP000000496"/>
    </source>
</evidence>